<protein>
    <recommendedName>
        <fullName evidence="2">Copine C-terminal domain-containing protein</fullName>
    </recommendedName>
</protein>
<dbReference type="GO" id="GO:0071277">
    <property type="term" value="P:cellular response to calcium ion"/>
    <property type="evidence" value="ECO:0007669"/>
    <property type="project" value="TreeGrafter"/>
</dbReference>
<dbReference type="PANTHER" id="PTHR10857:SF106">
    <property type="entry name" value="C2 DOMAIN-CONTAINING PROTEIN"/>
    <property type="match status" value="1"/>
</dbReference>
<evidence type="ECO:0000259" key="2">
    <source>
        <dbReference type="Pfam" id="PF07002"/>
    </source>
</evidence>
<keyword evidence="4" id="KW-1185">Reference proteome</keyword>
<dbReference type="EMBL" id="KQ964429">
    <property type="protein sequence ID" value="KXN73966.1"/>
    <property type="molecule type" value="Genomic_DNA"/>
</dbReference>
<dbReference type="Proteomes" id="UP000070444">
    <property type="component" value="Unassembled WGS sequence"/>
</dbReference>
<feature type="compositionally biased region" description="Basic and acidic residues" evidence="1">
    <location>
        <begin position="604"/>
        <end position="617"/>
    </location>
</feature>
<dbReference type="Pfam" id="PF07002">
    <property type="entry name" value="Copine"/>
    <property type="match status" value="1"/>
</dbReference>
<dbReference type="OrthoDB" id="5855668at2759"/>
<feature type="compositionally biased region" description="Acidic residues" evidence="1">
    <location>
        <begin position="824"/>
        <end position="833"/>
    </location>
</feature>
<evidence type="ECO:0000256" key="1">
    <source>
        <dbReference type="SAM" id="MobiDB-lite"/>
    </source>
</evidence>
<feature type="region of interest" description="Disordered" evidence="1">
    <location>
        <begin position="806"/>
        <end position="841"/>
    </location>
</feature>
<dbReference type="STRING" id="796925.A0A137PG37"/>
<reference evidence="3 4" key="1">
    <citation type="journal article" date="2015" name="Genome Biol. Evol.">
        <title>Phylogenomic analyses indicate that early fungi evolved digesting cell walls of algal ancestors of land plants.</title>
        <authorList>
            <person name="Chang Y."/>
            <person name="Wang S."/>
            <person name="Sekimoto S."/>
            <person name="Aerts A.L."/>
            <person name="Choi C."/>
            <person name="Clum A."/>
            <person name="LaButti K.M."/>
            <person name="Lindquist E.A."/>
            <person name="Yee Ngan C."/>
            <person name="Ohm R.A."/>
            <person name="Salamov A.A."/>
            <person name="Grigoriev I.V."/>
            <person name="Spatafora J.W."/>
            <person name="Berbee M.L."/>
        </authorList>
    </citation>
    <scope>NUCLEOTIDE SEQUENCE [LARGE SCALE GENOMIC DNA]</scope>
    <source>
        <strain evidence="3 4">NRRL 28638</strain>
    </source>
</reference>
<feature type="compositionally biased region" description="Low complexity" evidence="1">
    <location>
        <begin position="644"/>
        <end position="668"/>
    </location>
</feature>
<dbReference type="GO" id="GO:0005544">
    <property type="term" value="F:calcium-dependent phospholipid binding"/>
    <property type="evidence" value="ECO:0007669"/>
    <property type="project" value="InterPro"/>
</dbReference>
<evidence type="ECO:0000313" key="4">
    <source>
        <dbReference type="Proteomes" id="UP000070444"/>
    </source>
</evidence>
<dbReference type="InterPro" id="IPR035892">
    <property type="entry name" value="C2_domain_sf"/>
</dbReference>
<accession>A0A137PG37</accession>
<dbReference type="GO" id="GO:0005886">
    <property type="term" value="C:plasma membrane"/>
    <property type="evidence" value="ECO:0007669"/>
    <property type="project" value="TreeGrafter"/>
</dbReference>
<dbReference type="SUPFAM" id="SSF49562">
    <property type="entry name" value="C2 domain (Calcium/lipid-binding domain, CaLB)"/>
    <property type="match status" value="1"/>
</dbReference>
<dbReference type="InterPro" id="IPR010734">
    <property type="entry name" value="Copine_C"/>
</dbReference>
<organism evidence="3 4">
    <name type="scientific">Conidiobolus coronatus (strain ATCC 28846 / CBS 209.66 / NRRL 28638)</name>
    <name type="common">Delacroixia coronata</name>
    <dbReference type="NCBI Taxonomy" id="796925"/>
    <lineage>
        <taxon>Eukaryota</taxon>
        <taxon>Fungi</taxon>
        <taxon>Fungi incertae sedis</taxon>
        <taxon>Zoopagomycota</taxon>
        <taxon>Entomophthoromycotina</taxon>
        <taxon>Entomophthoromycetes</taxon>
        <taxon>Entomophthorales</taxon>
        <taxon>Ancylistaceae</taxon>
        <taxon>Conidiobolus</taxon>
    </lineage>
</organism>
<feature type="compositionally biased region" description="Polar residues" evidence="1">
    <location>
        <begin position="806"/>
        <end position="820"/>
    </location>
</feature>
<evidence type="ECO:0000313" key="3">
    <source>
        <dbReference type="EMBL" id="KXN73966.1"/>
    </source>
</evidence>
<dbReference type="InterPro" id="IPR045052">
    <property type="entry name" value="Copine"/>
</dbReference>
<feature type="domain" description="Copine C-terminal" evidence="2">
    <location>
        <begin position="342"/>
        <end position="550"/>
    </location>
</feature>
<feature type="region of interest" description="Disordered" evidence="1">
    <location>
        <begin position="604"/>
        <end position="703"/>
    </location>
</feature>
<dbReference type="PANTHER" id="PTHR10857">
    <property type="entry name" value="COPINE"/>
    <property type="match status" value="1"/>
</dbReference>
<gene>
    <name evidence="3" type="ORF">CONCODRAFT_165788</name>
</gene>
<dbReference type="AlphaFoldDB" id="A0A137PG37"/>
<name>A0A137PG37_CONC2</name>
<sequence length="857" mass="96764">MPAKATQYQLHNIEPNRLIEKSTELSVNIKISCEQLPVSPILTQAIPKVFAFISKELLPTKQSEADFITEHIFDNENPEFEKQIELKFELGVEYYIRFIVVNTLDLNSTDYNNQEILGEFNLKFTDLILKNPNIIKGYLKELETDDLTPFIIKLELIQQPISQQLVKIGLKAQNIIKQNIIGVTKHPSTYFIIYKQLNNDCKWSPVYSTPIIENSSDPEWTLLEVPFASLCKGDMDMPLKFELRETTSSKDTFPLLATAELSLNQLNQNLNSAIPLTATRLLKQAEPPTFTPTYFELDTSSLSFIDYLQAGMRFNCQLSIDLTRSNLHPSNVKSFHYKPEDSSKDNSYERILKGVIEKIAPYTFEKEFKLFGFGCKNKFTGEIEHCVKLGEEYQDKLIGMNCIIEAYNFALERFDLWGPTNISPIIEESIRMSRVQNNPNIDYNLSFIITDGLISDEDLEDMIESIVDSTKHPLSIIFLVIGDHYNKKFREVISSGNLIKGKHNRIGTRVNTLFFQLPDPIPTKGIKKIIGQYISVLPSHISQFMKYRQLEITHFKLKNKENIDLNYGETNFNLKRVKGANYDKSYSMGQDSYFVNDSFRDSLKSDDMNRPRAEADNKAVNQTDTGTEKRQAELSAILSDDDTQSAQSAKKQSSSSNASKNKLNGSNSSHRRSLNSTEDDESTSQDSQTESEFSGASEGNRFNTSYISDISVPPNSEFSMLMTDVGKLSINPTNTNSADVETSFIMSNPEHASKRSTLFDMSSLLSVPPNSDTSNANSIIVDLETQDITLDLNPSKDISTILQSTANQPISPIKEQSSGHDSGVDESDGEDQEAGVINVNRAKVLQNQDQMDDFIEV</sequence>
<proteinExistence type="predicted"/>